<sequence>MDRFMRLMPAGHMVAVRRQQARRLCAVTLVMALSLFVASPFVTLWSVASAMQAHDVRTLGTYLNWRSVQTGLKAQIVTGLVGTQPAGDDDLPEFGSSFAAAAVSNAVDTNVNAANLGTLMDQLMPAGPSDAGKPAAGRPAPGHPAPNHSVTGAARVRILRHVRVRFVRLNMFEASLALPDQARGHARDSKLHLQMQIQGWRWKITRIDLPSGQDGHPIIEAAVDRPAVVRTAVLAR</sequence>
<gene>
    <name evidence="2" type="ORF">HUK84_16910</name>
</gene>
<reference evidence="2 3" key="1">
    <citation type="submission" date="2020-06" db="EMBL/GenBank/DDBJ databases">
        <title>Description of novel acetic acid bacteria.</title>
        <authorList>
            <person name="Sombolestani A."/>
        </authorList>
    </citation>
    <scope>NUCLEOTIDE SEQUENCE [LARGE SCALE GENOMIC DNA]</scope>
    <source>
        <strain evidence="2 3">LMG 31431</strain>
    </source>
</reference>
<dbReference type="Pfam" id="PF11159">
    <property type="entry name" value="DUF2939"/>
    <property type="match status" value="1"/>
</dbReference>
<evidence type="ECO:0000313" key="2">
    <source>
        <dbReference type="EMBL" id="NVN12783.1"/>
    </source>
</evidence>
<dbReference type="InterPro" id="IPR021330">
    <property type="entry name" value="DUF2939"/>
</dbReference>
<feature type="compositionally biased region" description="Low complexity" evidence="1">
    <location>
        <begin position="131"/>
        <end position="140"/>
    </location>
</feature>
<dbReference type="Proteomes" id="UP000534870">
    <property type="component" value="Unassembled WGS sequence"/>
</dbReference>
<name>A0A7Y7IYK8_9PROT</name>
<evidence type="ECO:0000256" key="1">
    <source>
        <dbReference type="SAM" id="MobiDB-lite"/>
    </source>
</evidence>
<comment type="caution">
    <text evidence="2">The sequence shown here is derived from an EMBL/GenBank/DDBJ whole genome shotgun (WGS) entry which is preliminary data.</text>
</comment>
<organism evidence="2 3">
    <name type="scientific">Nguyenibacter vanlangensis</name>
    <dbReference type="NCBI Taxonomy" id="1216886"/>
    <lineage>
        <taxon>Bacteria</taxon>
        <taxon>Pseudomonadati</taxon>
        <taxon>Pseudomonadota</taxon>
        <taxon>Alphaproteobacteria</taxon>
        <taxon>Acetobacterales</taxon>
        <taxon>Acetobacteraceae</taxon>
        <taxon>Nguyenibacter</taxon>
    </lineage>
</organism>
<protein>
    <submittedName>
        <fullName evidence="2">DUF2939 domain-containing protein</fullName>
    </submittedName>
</protein>
<dbReference type="EMBL" id="JABXXP010000582">
    <property type="protein sequence ID" value="NVN12783.1"/>
    <property type="molecule type" value="Genomic_DNA"/>
</dbReference>
<dbReference type="AlphaFoldDB" id="A0A7Y7IYK8"/>
<evidence type="ECO:0000313" key="3">
    <source>
        <dbReference type="Proteomes" id="UP000534870"/>
    </source>
</evidence>
<accession>A0A7Y7IYK8</accession>
<feature type="region of interest" description="Disordered" evidence="1">
    <location>
        <begin position="124"/>
        <end position="149"/>
    </location>
</feature>
<proteinExistence type="predicted"/>